<comment type="function">
    <text evidence="11">Catalyzes the anti-1,4-elimination of the C-3 phosphate and the C-6 proR hydrogen from 5-enolpyruvylshikimate-3-phosphate (EPSP) to yield chorismate, which is the branch point compound that serves as the starting substrate for the three terminal pathways of aromatic amino acid biosynthesis. This reaction introduces a second double bond into the aromatic ring system.</text>
</comment>
<keyword evidence="4 11" id="KW-0028">Amino-acid biosynthesis</keyword>
<dbReference type="NCBIfam" id="NF003793">
    <property type="entry name" value="PRK05382.1"/>
    <property type="match status" value="1"/>
</dbReference>
<feature type="binding site" evidence="11">
    <location>
        <position position="47"/>
    </location>
    <ligand>
        <name>NADP(+)</name>
        <dbReference type="ChEBI" id="CHEBI:58349"/>
    </ligand>
</feature>
<dbReference type="Pfam" id="PF01264">
    <property type="entry name" value="Chorismate_synt"/>
    <property type="match status" value="1"/>
</dbReference>
<proteinExistence type="inferred from homology"/>
<keyword evidence="7 11" id="KW-0274">FAD</keyword>
<feature type="binding site" evidence="11">
    <location>
        <position position="327"/>
    </location>
    <ligand>
        <name>FMN</name>
        <dbReference type="ChEBI" id="CHEBI:58210"/>
    </ligand>
</feature>
<feature type="binding site" evidence="11">
    <location>
        <begin position="300"/>
        <end position="304"/>
    </location>
    <ligand>
        <name>FMN</name>
        <dbReference type="ChEBI" id="CHEBI:58210"/>
    </ligand>
</feature>
<dbReference type="InterPro" id="IPR000453">
    <property type="entry name" value="Chorismate_synth"/>
</dbReference>
<evidence type="ECO:0000256" key="11">
    <source>
        <dbReference type="HAMAP-Rule" id="MF_00300"/>
    </source>
</evidence>
<evidence type="ECO:0000256" key="7">
    <source>
        <dbReference type="ARBA" id="ARBA00022827"/>
    </source>
</evidence>
<dbReference type="GO" id="GO:0005829">
    <property type="term" value="C:cytosol"/>
    <property type="evidence" value="ECO:0007669"/>
    <property type="project" value="TreeGrafter"/>
</dbReference>
<comment type="cofactor">
    <cofactor evidence="11">
        <name>FMNH2</name>
        <dbReference type="ChEBI" id="CHEBI:57618"/>
    </cofactor>
    <text evidence="11">Reduced FMN (FMNH(2)).</text>
</comment>
<comment type="subunit">
    <text evidence="11">Homotetramer.</text>
</comment>
<evidence type="ECO:0000256" key="5">
    <source>
        <dbReference type="ARBA" id="ARBA00022630"/>
    </source>
</evidence>
<dbReference type="GO" id="GO:0009423">
    <property type="term" value="P:chorismate biosynthetic process"/>
    <property type="evidence" value="ECO:0007669"/>
    <property type="project" value="UniProtKB-UniRule"/>
</dbReference>
<keyword evidence="6 11" id="KW-0288">FMN</keyword>
<comment type="caution">
    <text evidence="12">The sequence shown here is derived from an EMBL/GenBank/DDBJ whole genome shotgun (WGS) entry which is preliminary data.</text>
</comment>
<evidence type="ECO:0000256" key="8">
    <source>
        <dbReference type="ARBA" id="ARBA00022857"/>
    </source>
</evidence>
<keyword evidence="9 11" id="KW-0057">Aromatic amino acid biosynthesis</keyword>
<evidence type="ECO:0000256" key="10">
    <source>
        <dbReference type="ARBA" id="ARBA00023239"/>
    </source>
</evidence>
<comment type="similarity">
    <text evidence="2 11">Belongs to the chorismate synthase family.</text>
</comment>
<dbReference type="PANTHER" id="PTHR21085">
    <property type="entry name" value="CHORISMATE SYNTHASE"/>
    <property type="match status" value="1"/>
</dbReference>
<evidence type="ECO:0000256" key="3">
    <source>
        <dbReference type="ARBA" id="ARBA00013036"/>
    </source>
</evidence>
<evidence type="ECO:0000313" key="12">
    <source>
        <dbReference type="EMBL" id="PWJ11352.1"/>
    </source>
</evidence>
<dbReference type="GO" id="GO:0004107">
    <property type="term" value="F:chorismate synthase activity"/>
    <property type="evidence" value="ECO:0007669"/>
    <property type="project" value="UniProtKB-UniRule"/>
</dbReference>
<dbReference type="PIRSF" id="PIRSF001456">
    <property type="entry name" value="Chorismate_synth"/>
    <property type="match status" value="1"/>
</dbReference>
<feature type="binding site" evidence="11">
    <location>
        <position position="285"/>
    </location>
    <ligand>
        <name>FMN</name>
        <dbReference type="ChEBI" id="CHEBI:58210"/>
    </ligand>
</feature>
<protein>
    <recommendedName>
        <fullName evidence="3 11">Chorismate synthase</fullName>
        <shortName evidence="11">CS</shortName>
        <ecNumber evidence="3 11">4.2.3.5</ecNumber>
    </recommendedName>
    <alternativeName>
        <fullName evidence="11">5-enolpyruvylshikimate-3-phosphate phospholyase</fullName>
    </alternativeName>
</protein>
<reference evidence="12 13" key="1">
    <citation type="submission" date="2018-05" db="EMBL/GenBank/DDBJ databases">
        <title>The Hungate 1000. A catalogue of reference genomes from the rumen microbiome.</title>
        <authorList>
            <person name="Kelly W."/>
        </authorList>
    </citation>
    <scope>NUCLEOTIDE SEQUENCE [LARGE SCALE GENOMIC DNA]</scope>
    <source>
        <strain evidence="12 13">SAb67</strain>
    </source>
</reference>
<accession>A0A315XW40</accession>
<dbReference type="STRING" id="1265.SAMN02910280_2898"/>
<dbReference type="PANTHER" id="PTHR21085:SF0">
    <property type="entry name" value="CHORISMATE SYNTHASE"/>
    <property type="match status" value="1"/>
</dbReference>
<evidence type="ECO:0000256" key="1">
    <source>
        <dbReference type="ARBA" id="ARBA00005044"/>
    </source>
</evidence>
<keyword evidence="5 11" id="KW-0285">Flavoprotein</keyword>
<evidence type="ECO:0000256" key="9">
    <source>
        <dbReference type="ARBA" id="ARBA00023141"/>
    </source>
</evidence>
<comment type="caution">
    <text evidence="11">Lacks conserved residue(s) required for the propagation of feature annotation.</text>
</comment>
<dbReference type="PROSITE" id="PS00788">
    <property type="entry name" value="CHORISMATE_SYNTHASE_2"/>
    <property type="match status" value="1"/>
</dbReference>
<dbReference type="OrthoDB" id="9771806at2"/>
<dbReference type="GO" id="GO:0010181">
    <property type="term" value="F:FMN binding"/>
    <property type="evidence" value="ECO:0007669"/>
    <property type="project" value="TreeGrafter"/>
</dbReference>
<keyword evidence="8 11" id="KW-0521">NADP</keyword>
<evidence type="ECO:0000256" key="6">
    <source>
        <dbReference type="ARBA" id="ARBA00022643"/>
    </source>
</evidence>
<dbReference type="InterPro" id="IPR035904">
    <property type="entry name" value="Chorismate_synth_AroC_sf"/>
</dbReference>
<dbReference type="InterPro" id="IPR020541">
    <property type="entry name" value="Chorismate_synthase_CS"/>
</dbReference>
<dbReference type="RefSeq" id="WP_109727303.1">
    <property type="nucleotide sequence ID" value="NZ_CACVSX010000116.1"/>
</dbReference>
<comment type="catalytic activity">
    <reaction evidence="11">
        <text>5-O-(1-carboxyvinyl)-3-phosphoshikimate = chorismate + phosphate</text>
        <dbReference type="Rhea" id="RHEA:21020"/>
        <dbReference type="ChEBI" id="CHEBI:29748"/>
        <dbReference type="ChEBI" id="CHEBI:43474"/>
        <dbReference type="ChEBI" id="CHEBI:57701"/>
        <dbReference type="EC" id="4.2.3.5"/>
    </reaction>
</comment>
<keyword evidence="10 11" id="KW-0456">Lyase</keyword>
<dbReference type="GO" id="GO:0009073">
    <property type="term" value="P:aromatic amino acid family biosynthetic process"/>
    <property type="evidence" value="ECO:0007669"/>
    <property type="project" value="UniProtKB-KW"/>
</dbReference>
<name>A0A315XW40_RUMFL</name>
<dbReference type="SUPFAM" id="SSF103263">
    <property type="entry name" value="Chorismate synthase, AroC"/>
    <property type="match status" value="1"/>
</dbReference>
<dbReference type="EMBL" id="QGDI01000010">
    <property type="protein sequence ID" value="PWJ11352.1"/>
    <property type="molecule type" value="Genomic_DNA"/>
</dbReference>
<evidence type="ECO:0000313" key="13">
    <source>
        <dbReference type="Proteomes" id="UP000245720"/>
    </source>
</evidence>
<dbReference type="GO" id="GO:0008652">
    <property type="term" value="P:amino acid biosynthetic process"/>
    <property type="evidence" value="ECO:0007669"/>
    <property type="project" value="UniProtKB-KW"/>
</dbReference>
<evidence type="ECO:0000256" key="2">
    <source>
        <dbReference type="ARBA" id="ARBA00008014"/>
    </source>
</evidence>
<sequence length="362" mass="38093">MKNTFGSSVSVTVFGESHGEAIGAVLDGIAPGIAVDDEFIAHQMKLRQSVSALSTARREADKVRIVSGVFNGKTTGTPITFIIENQDTRSKDYGELAYKARPGHADFSAQMKYHGFQDFRGGGHFSGRITAGVVAAGAVAISALRSKGIVIGTHILSCGGVFDRPFGDMESDIAKLGDMEFAVLDSEKAEEMQAAITAAKNDGDSVGGRLETAVIGLPAGVGEPWFDTVESLLAHALFGIPAVKGVEFGAGFAAADMLGSQCNDCFSSVNGAPVSETNNNGGILGGITTGLPVVFRVAVKPTPSIYKEQQTIDINTMENTTLQIKGRHDPAIVHRARVVVDSITALVVCDQLAMRFGTDWLK</sequence>
<dbReference type="Gene3D" id="3.60.150.10">
    <property type="entry name" value="Chorismate synthase AroC"/>
    <property type="match status" value="1"/>
</dbReference>
<dbReference type="AlphaFoldDB" id="A0A315XW40"/>
<feature type="binding site" evidence="11">
    <location>
        <begin position="124"/>
        <end position="126"/>
    </location>
    <ligand>
        <name>FMN</name>
        <dbReference type="ChEBI" id="CHEBI:58210"/>
    </ligand>
</feature>
<evidence type="ECO:0000256" key="4">
    <source>
        <dbReference type="ARBA" id="ARBA00022605"/>
    </source>
</evidence>
<dbReference type="HAMAP" id="MF_00300">
    <property type="entry name" value="Chorismate_synth"/>
    <property type="match status" value="1"/>
</dbReference>
<dbReference type="UniPathway" id="UPA00053">
    <property type="reaction ID" value="UER00090"/>
</dbReference>
<dbReference type="Proteomes" id="UP000245720">
    <property type="component" value="Unassembled WGS sequence"/>
</dbReference>
<organism evidence="12 13">
    <name type="scientific">Ruminococcus flavefaciens</name>
    <dbReference type="NCBI Taxonomy" id="1265"/>
    <lineage>
        <taxon>Bacteria</taxon>
        <taxon>Bacillati</taxon>
        <taxon>Bacillota</taxon>
        <taxon>Clostridia</taxon>
        <taxon>Eubacteriales</taxon>
        <taxon>Oscillospiraceae</taxon>
        <taxon>Ruminococcus</taxon>
    </lineage>
</organism>
<dbReference type="EC" id="4.2.3.5" evidence="3 11"/>
<comment type="pathway">
    <text evidence="1 11">Metabolic intermediate biosynthesis; chorismate biosynthesis; chorismate from D-erythrose 4-phosphate and phosphoenolpyruvate: step 7/7.</text>
</comment>
<gene>
    <name evidence="11" type="primary">aroC</name>
    <name evidence="12" type="ORF">IE37_02576</name>
</gene>
<dbReference type="CDD" id="cd07304">
    <property type="entry name" value="Chorismate_synthase"/>
    <property type="match status" value="1"/>
</dbReference>
<dbReference type="NCBIfam" id="TIGR00033">
    <property type="entry name" value="aroC"/>
    <property type="match status" value="1"/>
</dbReference>